<evidence type="ECO:0000256" key="5">
    <source>
        <dbReference type="ARBA" id="ARBA00022475"/>
    </source>
</evidence>
<comment type="similarity">
    <text evidence="3 16">Belongs to the lipase chaperone family.</text>
</comment>
<evidence type="ECO:0000256" key="10">
    <source>
        <dbReference type="ARBA" id="ARBA00023098"/>
    </source>
</evidence>
<evidence type="ECO:0000256" key="12">
    <source>
        <dbReference type="ARBA" id="ARBA00023186"/>
    </source>
</evidence>
<evidence type="ECO:0000256" key="16">
    <source>
        <dbReference type="HAMAP-Rule" id="MF_00790"/>
    </source>
</evidence>
<evidence type="ECO:0000256" key="13">
    <source>
        <dbReference type="ARBA" id="ARBA00030948"/>
    </source>
</evidence>
<comment type="caution">
    <text evidence="18">The sequence shown here is derived from an EMBL/GenBank/DDBJ whole genome shotgun (WGS) entry which is preliminary data.</text>
</comment>
<keyword evidence="5 16" id="KW-1003">Cell membrane</keyword>
<keyword evidence="19" id="KW-1185">Reference proteome</keyword>
<keyword evidence="9 16" id="KW-1133">Transmembrane helix</keyword>
<evidence type="ECO:0000256" key="1">
    <source>
        <dbReference type="ARBA" id="ARBA00003280"/>
    </source>
</evidence>
<protein>
    <recommendedName>
        <fullName evidence="4 16">Lipase chaperone</fullName>
    </recommendedName>
    <alternativeName>
        <fullName evidence="16">Lipase activator protein</fullName>
    </alternativeName>
    <alternativeName>
        <fullName evidence="15 16">Lipase foldase</fullName>
    </alternativeName>
    <alternativeName>
        <fullName evidence="13 16">Lipase helper protein</fullName>
    </alternativeName>
    <alternativeName>
        <fullName evidence="14 16">Lipase modulator</fullName>
    </alternativeName>
</protein>
<keyword evidence="7 16" id="KW-0812">Transmembrane</keyword>
<dbReference type="HAMAP" id="MF_00790">
    <property type="entry name" value="Lipase_chap"/>
    <property type="match status" value="1"/>
</dbReference>
<evidence type="ECO:0000256" key="14">
    <source>
        <dbReference type="ARBA" id="ARBA00031542"/>
    </source>
</evidence>
<dbReference type="InterPro" id="IPR004961">
    <property type="entry name" value="Lipase_chaperone"/>
</dbReference>
<keyword evidence="10 16" id="KW-0443">Lipid metabolism</keyword>
<evidence type="ECO:0000256" key="7">
    <source>
        <dbReference type="ARBA" id="ARBA00022692"/>
    </source>
</evidence>
<dbReference type="Pfam" id="PF03280">
    <property type="entry name" value="Lipase_chap"/>
    <property type="match status" value="1"/>
</dbReference>
<accession>A0ABS5PWI1</accession>
<dbReference type="EMBL" id="JADPMV010000001">
    <property type="protein sequence ID" value="MBS7660694.1"/>
    <property type="molecule type" value="Genomic_DNA"/>
</dbReference>
<evidence type="ECO:0000256" key="4">
    <source>
        <dbReference type="ARBA" id="ARBA00019692"/>
    </source>
</evidence>
<name>A0ABS5PWI1_9PSED</name>
<evidence type="ECO:0000256" key="2">
    <source>
        <dbReference type="ARBA" id="ARBA00004383"/>
    </source>
</evidence>
<keyword evidence="11 16" id="KW-0472">Membrane</keyword>
<evidence type="ECO:0000256" key="6">
    <source>
        <dbReference type="ARBA" id="ARBA00022519"/>
    </source>
</evidence>
<comment type="function">
    <text evidence="1 16">May be involved in the folding of the extracellular lipase during its passage through the periplasm.</text>
</comment>
<reference evidence="18 19" key="1">
    <citation type="journal article" date="2021" name="Syst. Appl. Microbiol.">
        <title>Pseudomonas lalucatii sp. nov. isolated from Vallgornera, a karstic cave in Mallorca, Western Mediterranean.</title>
        <authorList>
            <person name="Busquets A."/>
            <person name="Mulet M."/>
            <person name="Gomila M."/>
            <person name="Garcia-Valdes E."/>
        </authorList>
    </citation>
    <scope>NUCLEOTIDE SEQUENCE [LARGE SCALE GENOMIC DNA]</scope>
    <source>
        <strain evidence="18 19">R1b54</strain>
    </source>
</reference>
<evidence type="ECO:0000256" key="11">
    <source>
        <dbReference type="ARBA" id="ARBA00023136"/>
    </source>
</evidence>
<feature type="compositionally biased region" description="Low complexity" evidence="17">
    <location>
        <begin position="46"/>
        <end position="66"/>
    </location>
</feature>
<keyword evidence="6 16" id="KW-0997">Cell inner membrane</keyword>
<dbReference type="NCBIfam" id="NF002334">
    <property type="entry name" value="PRK01294.1-2"/>
    <property type="match status" value="1"/>
</dbReference>
<proteinExistence type="inferred from homology"/>
<evidence type="ECO:0000256" key="9">
    <source>
        <dbReference type="ARBA" id="ARBA00022989"/>
    </source>
</evidence>
<evidence type="ECO:0000256" key="15">
    <source>
        <dbReference type="ARBA" id="ARBA00033028"/>
    </source>
</evidence>
<evidence type="ECO:0000256" key="17">
    <source>
        <dbReference type="SAM" id="MobiDB-lite"/>
    </source>
</evidence>
<evidence type="ECO:0000313" key="19">
    <source>
        <dbReference type="Proteomes" id="UP001196601"/>
    </source>
</evidence>
<feature type="region of interest" description="Disordered" evidence="17">
    <location>
        <begin position="31"/>
        <end position="68"/>
    </location>
</feature>
<sequence>MKKLLLLPLLAFIAVLLVLLDLVGPQPGPSTPAVQLPHGARQAAETAPQQSTSASPAAARSQAPQTLPASFAGTRVDGRFRTDAAGHLLISEDIRRIFDYFLAAIGEEPLRSSVERLRLHIAEQLPTPAREQALALLNQYLDYRRELVLLERDWPQQASLDALRQREAAVQALRASLFGPEAHLAFFAREQAYNQYSLQRLAIQQDAGLDIAGKAAALDRLREGLPPDLQASLLPQLQNDLRQQTAKLQVDGADAAQIRHLRLQMVGAAATERLEALDHKRQAWARRLADYQQAKARIAASRGLSAGDKAAAIARLAAEHFDERERLRLEAAEQLAQARSPASS</sequence>
<evidence type="ECO:0000256" key="8">
    <source>
        <dbReference type="ARBA" id="ARBA00022963"/>
    </source>
</evidence>
<keyword evidence="8 16" id="KW-0442">Lipid degradation</keyword>
<dbReference type="Proteomes" id="UP001196601">
    <property type="component" value="Unassembled WGS sequence"/>
</dbReference>
<evidence type="ECO:0000256" key="3">
    <source>
        <dbReference type="ARBA" id="ARBA00010358"/>
    </source>
</evidence>
<comment type="subcellular location">
    <subcellularLocation>
        <location evidence="2">Cell inner membrane</location>
        <topology evidence="2">Single-pass membrane protein</topology>
        <orientation evidence="2">Periplasmic side</orientation>
    </subcellularLocation>
</comment>
<keyword evidence="12 16" id="KW-0143">Chaperone</keyword>
<evidence type="ECO:0000313" key="18">
    <source>
        <dbReference type="EMBL" id="MBS7660694.1"/>
    </source>
</evidence>
<gene>
    <name evidence="16" type="primary">lifO</name>
    <name evidence="18" type="ORF">I0D00_01865</name>
</gene>
<dbReference type="RefSeq" id="WP_213638059.1">
    <property type="nucleotide sequence ID" value="NZ_JADPMV010000001.1"/>
</dbReference>
<organism evidence="18 19">
    <name type="scientific">Pseudomonas lalucatii</name>
    <dbReference type="NCBI Taxonomy" id="1424203"/>
    <lineage>
        <taxon>Bacteria</taxon>
        <taxon>Pseudomonadati</taxon>
        <taxon>Pseudomonadota</taxon>
        <taxon>Gammaproteobacteria</taxon>
        <taxon>Pseudomonadales</taxon>
        <taxon>Pseudomonadaceae</taxon>
        <taxon>Pseudomonas</taxon>
    </lineage>
</organism>
<dbReference type="SUPFAM" id="SSF158855">
    <property type="entry name" value="Lipase chaperone-like"/>
    <property type="match status" value="1"/>
</dbReference>